<sequence>MVVLMIAGLGLMIWGGVYNYHERQQKMQAARESQIKLVKDGDSSATMTMQGSSDSLGKDLRNQPAPAFKLATLEGGKFDSASLKGHPMVINFWATYCGPCRLEMPWFEEFSKKYEAKGLKVVGIDDEEGASKDDIHAAVKKTGVTYPILIADTSIEKAYGLGDYLPSTYYVDANGKVLIQTQARRPRTKSKPIFKRSSVASEAAYTRSGPSCPCRHARAGDFV</sequence>
<dbReference type="PANTHER" id="PTHR42852">
    <property type="entry name" value="THIOL:DISULFIDE INTERCHANGE PROTEIN DSBE"/>
    <property type="match status" value="1"/>
</dbReference>
<dbReference type="Pfam" id="PF08534">
    <property type="entry name" value="Redoxin"/>
    <property type="match status" value="1"/>
</dbReference>
<dbReference type="CDD" id="cd02966">
    <property type="entry name" value="TlpA_like_family"/>
    <property type="match status" value="1"/>
</dbReference>
<keyword evidence="4" id="KW-0676">Redox-active center</keyword>
<evidence type="ECO:0000256" key="1">
    <source>
        <dbReference type="ARBA" id="ARBA00004196"/>
    </source>
</evidence>
<feature type="domain" description="Thioredoxin" evidence="5">
    <location>
        <begin position="59"/>
        <end position="204"/>
    </location>
</feature>
<dbReference type="InterPro" id="IPR050553">
    <property type="entry name" value="Thioredoxin_ResA/DsbE_sf"/>
</dbReference>
<reference evidence="7" key="1">
    <citation type="journal article" date="2019" name="Int. J. Syst. Evol. Microbiol.">
        <title>The Global Catalogue of Microorganisms (GCM) 10K type strain sequencing project: providing services to taxonomists for standard genome sequencing and annotation.</title>
        <authorList>
            <consortium name="The Broad Institute Genomics Platform"/>
            <consortium name="The Broad Institute Genome Sequencing Center for Infectious Disease"/>
            <person name="Wu L."/>
            <person name="Ma J."/>
        </authorList>
    </citation>
    <scope>NUCLEOTIDE SEQUENCE [LARGE SCALE GENOMIC DNA]</scope>
    <source>
        <strain evidence="7">CGMCC 1.16026</strain>
    </source>
</reference>
<dbReference type="InterPro" id="IPR013766">
    <property type="entry name" value="Thioredoxin_domain"/>
</dbReference>
<dbReference type="InterPro" id="IPR013740">
    <property type="entry name" value="Redoxin"/>
</dbReference>
<dbReference type="RefSeq" id="WP_390236407.1">
    <property type="nucleotide sequence ID" value="NZ_JBHSWI010000001.1"/>
</dbReference>
<comment type="subcellular location">
    <subcellularLocation>
        <location evidence="1">Cell envelope</location>
    </subcellularLocation>
</comment>
<evidence type="ECO:0000313" key="7">
    <source>
        <dbReference type="Proteomes" id="UP001596391"/>
    </source>
</evidence>
<protein>
    <submittedName>
        <fullName evidence="6">TlpA family protein disulfide reductase</fullName>
    </submittedName>
</protein>
<dbReference type="InterPro" id="IPR036249">
    <property type="entry name" value="Thioredoxin-like_sf"/>
</dbReference>
<keyword evidence="7" id="KW-1185">Reference proteome</keyword>
<dbReference type="Gene3D" id="3.40.30.10">
    <property type="entry name" value="Glutaredoxin"/>
    <property type="match status" value="1"/>
</dbReference>
<keyword evidence="3" id="KW-1015">Disulfide bond</keyword>
<dbReference type="InterPro" id="IPR017937">
    <property type="entry name" value="Thioredoxin_CS"/>
</dbReference>
<gene>
    <name evidence="6" type="ORF">ACFQBQ_04905</name>
</gene>
<evidence type="ECO:0000256" key="2">
    <source>
        <dbReference type="ARBA" id="ARBA00022748"/>
    </source>
</evidence>
<dbReference type="EMBL" id="JBHSWI010000001">
    <property type="protein sequence ID" value="MFC6644939.1"/>
    <property type="molecule type" value="Genomic_DNA"/>
</dbReference>
<proteinExistence type="predicted"/>
<keyword evidence="2" id="KW-0201">Cytochrome c-type biogenesis</keyword>
<comment type="caution">
    <text evidence="6">The sequence shown here is derived from an EMBL/GenBank/DDBJ whole genome shotgun (WGS) entry which is preliminary data.</text>
</comment>
<dbReference type="PROSITE" id="PS51352">
    <property type="entry name" value="THIOREDOXIN_2"/>
    <property type="match status" value="1"/>
</dbReference>
<accession>A0ABW1Z673</accession>
<dbReference type="PROSITE" id="PS00194">
    <property type="entry name" value="THIOREDOXIN_1"/>
    <property type="match status" value="1"/>
</dbReference>
<name>A0ABW1Z673_9BACT</name>
<evidence type="ECO:0000313" key="6">
    <source>
        <dbReference type="EMBL" id="MFC6644939.1"/>
    </source>
</evidence>
<dbReference type="Proteomes" id="UP001596391">
    <property type="component" value="Unassembled WGS sequence"/>
</dbReference>
<evidence type="ECO:0000256" key="4">
    <source>
        <dbReference type="ARBA" id="ARBA00023284"/>
    </source>
</evidence>
<evidence type="ECO:0000256" key="3">
    <source>
        <dbReference type="ARBA" id="ARBA00023157"/>
    </source>
</evidence>
<dbReference type="PANTHER" id="PTHR42852:SF6">
    <property type="entry name" value="THIOL:DISULFIDE INTERCHANGE PROTEIN DSBE"/>
    <property type="match status" value="1"/>
</dbReference>
<organism evidence="6 7">
    <name type="scientific">Granulicella cerasi</name>
    <dbReference type="NCBI Taxonomy" id="741063"/>
    <lineage>
        <taxon>Bacteria</taxon>
        <taxon>Pseudomonadati</taxon>
        <taxon>Acidobacteriota</taxon>
        <taxon>Terriglobia</taxon>
        <taxon>Terriglobales</taxon>
        <taxon>Acidobacteriaceae</taxon>
        <taxon>Granulicella</taxon>
    </lineage>
</organism>
<evidence type="ECO:0000259" key="5">
    <source>
        <dbReference type="PROSITE" id="PS51352"/>
    </source>
</evidence>
<dbReference type="SUPFAM" id="SSF52833">
    <property type="entry name" value="Thioredoxin-like"/>
    <property type="match status" value="1"/>
</dbReference>